<name>A0A267F1L8_9PLAT</name>
<sequence length="595" mass="63520">APVQVNAMLCACSAGSLPQLRHALNTCLSVVQLFSGVVDSYVSDYFVADLKQLVKPCLFYHLNESCPPCLANIIVPLDSQKVPVIKCFNTDHGSPCVNRRSPAPLLLQSLRQLTRLYQLNCPAEGAMSTGWLPLLSRTVCPACEQLRLAVFDDEPASPASLPATARKPQLKPALRKKVKLKKEHEICSLGNVISWLHQRVHQPELEPLVVDAGSGLGHLSRHLSVELGLPVLAIEGASHHGPAAAELDLRAQRLHRVQSAASGCTPQHRCQVLQSGADLLAQCPADRPLLLTGLHACGDLSSLLVRALIEDASPPVLGLASVGCCYMRSVASGSSCFPMRAGASDQLSYQALELACHSLLAFARRLRLPDEIGRLRAHAYRAGLQLLLLGDRVASAAGDSVSSATPAGDSVSSATPAGHNVTTPAVDNVATPAVDNVATPAVDNVTAPAGDNVTTPAGDNVTAPAGDNVTTPAVDNVTAPASGTVSPSTSRKRFPVKKLCRQSFRDYALSVSSRPISADESEWVRVEQLVNTRWREVLTWNCLRLLLAPLAESAVLLDRMIYLRESRADLAQLALLPLFDPEQSPRNVCIIAVKK</sequence>
<feature type="compositionally biased region" description="Polar residues" evidence="1">
    <location>
        <begin position="468"/>
        <end position="489"/>
    </location>
</feature>
<keyword evidence="4" id="KW-1185">Reference proteome</keyword>
<evidence type="ECO:0000259" key="2">
    <source>
        <dbReference type="Pfam" id="PF13679"/>
    </source>
</evidence>
<organism evidence="3 4">
    <name type="scientific">Macrostomum lignano</name>
    <dbReference type="NCBI Taxonomy" id="282301"/>
    <lineage>
        <taxon>Eukaryota</taxon>
        <taxon>Metazoa</taxon>
        <taxon>Spiralia</taxon>
        <taxon>Lophotrochozoa</taxon>
        <taxon>Platyhelminthes</taxon>
        <taxon>Rhabditophora</taxon>
        <taxon>Macrostomorpha</taxon>
        <taxon>Macrostomida</taxon>
        <taxon>Macrostomidae</taxon>
        <taxon>Macrostomum</taxon>
    </lineage>
</organism>
<dbReference type="AlphaFoldDB" id="A0A267F1L8"/>
<proteinExistence type="predicted"/>
<evidence type="ECO:0000313" key="3">
    <source>
        <dbReference type="EMBL" id="PAA67114.1"/>
    </source>
</evidence>
<dbReference type="OrthoDB" id="5875367at2759"/>
<protein>
    <recommendedName>
        <fullName evidence="2">Methyltransferase domain-containing protein</fullName>
    </recommendedName>
</protein>
<feature type="domain" description="Methyltransferase" evidence="2">
    <location>
        <begin position="181"/>
        <end position="327"/>
    </location>
</feature>
<evidence type="ECO:0000313" key="4">
    <source>
        <dbReference type="Proteomes" id="UP000215902"/>
    </source>
</evidence>
<feature type="region of interest" description="Disordered" evidence="1">
    <location>
        <begin position="446"/>
        <end position="489"/>
    </location>
</feature>
<gene>
    <name evidence="3" type="ORF">BOX15_Mlig013174g4</name>
</gene>
<reference evidence="3 4" key="1">
    <citation type="submission" date="2017-06" db="EMBL/GenBank/DDBJ databases">
        <title>A platform for efficient transgenesis in Macrostomum lignano, a flatworm model organism for stem cell research.</title>
        <authorList>
            <person name="Berezikov E."/>
        </authorList>
    </citation>
    <scope>NUCLEOTIDE SEQUENCE [LARGE SCALE GENOMIC DNA]</scope>
    <source>
        <strain evidence="3">DV1</strain>
        <tissue evidence="3">Whole organism</tissue>
    </source>
</reference>
<accession>A0A267F1L8</accession>
<dbReference type="EMBL" id="NIVC01001507">
    <property type="protein sequence ID" value="PAA67114.1"/>
    <property type="molecule type" value="Genomic_DNA"/>
</dbReference>
<dbReference type="Proteomes" id="UP000215902">
    <property type="component" value="Unassembled WGS sequence"/>
</dbReference>
<dbReference type="PANTHER" id="PTHR12496:SF2">
    <property type="entry name" value="METHYLTRANSFERASE-LIKE PROTEIN 25B"/>
    <property type="match status" value="1"/>
</dbReference>
<evidence type="ECO:0000256" key="1">
    <source>
        <dbReference type="SAM" id="MobiDB-lite"/>
    </source>
</evidence>
<dbReference type="STRING" id="282301.A0A267F1L8"/>
<dbReference type="InterPro" id="IPR052220">
    <property type="entry name" value="METTL25"/>
</dbReference>
<dbReference type="Pfam" id="PF13679">
    <property type="entry name" value="Methyltransf_32"/>
    <property type="match status" value="1"/>
</dbReference>
<comment type="caution">
    <text evidence="3">The sequence shown here is derived from an EMBL/GenBank/DDBJ whole genome shotgun (WGS) entry which is preliminary data.</text>
</comment>
<dbReference type="InterPro" id="IPR025714">
    <property type="entry name" value="Methyltranfer_dom"/>
</dbReference>
<feature type="non-terminal residue" evidence="3">
    <location>
        <position position="1"/>
    </location>
</feature>
<dbReference type="PANTHER" id="PTHR12496">
    <property type="entry name" value="CGI-41 METHYLTRANSFERASE"/>
    <property type="match status" value="1"/>
</dbReference>